<evidence type="ECO:0000313" key="3">
    <source>
        <dbReference type="RefSeq" id="XP_012245429.1"/>
    </source>
</evidence>
<dbReference type="KEGG" id="bim:100749810"/>
<feature type="compositionally biased region" description="Polar residues" evidence="1">
    <location>
        <begin position="599"/>
        <end position="608"/>
    </location>
</feature>
<feature type="compositionally biased region" description="Polar residues" evidence="1">
    <location>
        <begin position="957"/>
        <end position="971"/>
    </location>
</feature>
<keyword evidence="2" id="KW-1185">Reference proteome</keyword>
<feature type="region of interest" description="Disordered" evidence="1">
    <location>
        <begin position="552"/>
        <end position="651"/>
    </location>
</feature>
<feature type="compositionally biased region" description="Basic and acidic residues" evidence="1">
    <location>
        <begin position="753"/>
        <end position="787"/>
    </location>
</feature>
<dbReference type="Proteomes" id="UP000515180">
    <property type="component" value="Unplaced"/>
</dbReference>
<feature type="compositionally biased region" description="Basic and acidic residues" evidence="1">
    <location>
        <begin position="666"/>
        <end position="684"/>
    </location>
</feature>
<evidence type="ECO:0000313" key="2">
    <source>
        <dbReference type="Proteomes" id="UP000515180"/>
    </source>
</evidence>
<gene>
    <name evidence="3" type="primary">LOC100749810</name>
</gene>
<feature type="compositionally biased region" description="Basic and acidic residues" evidence="1">
    <location>
        <begin position="708"/>
        <end position="723"/>
    </location>
</feature>
<sequence length="1107" mass="120666">MAKRKITSGIDTVVDGTTAAKDKAGKEVKKAKEKTGGFLSGLIKGVKHTADEVSGDVREFVDETKKKAAEEEMRAREALASKAKEVDTVKQQAVAGMEVAKDKVTAGVKDTRDKVSEKVTGAVQKVSDAGRIGGDKVIEGAKSVEAEAETVIREVAEGGKATKDKVVMDVKDVGEKVSTTARDAKDKISQKVLGAAYAISDAGKAVSVQATDAVKKTEEKVGTAVQGTTDGAKAAKEKLVTEVKEDASIVKQKVSSGVDTVVNGAKTAKDKASKEGKKAKEKSGGFFSGLIKSAKHAADEVSGDVKEFVDETKKEAVEEEARAREVASGKRKDVDAAVGKSVADARATKDKVQTGVKETKTIVSTKVSESVQKVSDAGKAVGEKLYDTERSFEEMLPSQVEQRYVVDSSQHKSGVTAFLEEMNRDAAWDKVQFQDVHLYENVDTMYAKQAKPESRTLKHGRDVKSTTEIVTPLVFGTHDPIFGVGSEAQLRLSDVSTKDDDRVSESIPKKISRIPQKVSSSRDRLTSSSSSSDSSSSTVRIVNVISEVEHLEPHTRQTVTTVVRKSVRTAATPPPSPAEYTDSRIEDVTEEAARRAQSLADQALSSTKSGHDSAEIDGTVERHATSAPTKQPVPAPRHSTRSSIETDLEFGEASEVYCRPYSLKYKTNEQSKPLREGHSPEKSSPKSKIPVKVKKSMDNETTVSKTITESKERKTLKSDDDQPKVTIDSLATRSIDLVERSDKLFEELSEEPLGEKEARQLEEDKEKSDSIKPEVSDETRPTTETADMRDNLFDSEKFEQIGETVKKVETVTVTTKEDKETDLSRPDKFVTTETTIVENLPSSYDSATRTTISKVQRSVTDEVVSREIVTKTVTTVRCFATESIDTEQTGRIARAMAASGDYGDIPMPVVKGRDSLPFNIEQLSAKIIKSTTEMSEPWAHGSLTDRSFLNDEKVEQWESQLSQDTSPSSGNGDMYTKNGSSRHDLNSDTESDDSPRSRRRSPSKRCTLGSSSGSDVALHEGAELSPLEDDQGTALTANLLKSDFLQLSEPSYMETTTTEEDPETQERITRTVHVITTTSGTASGPDELRESMQKIVDRFMMEERREQ</sequence>
<name>A0A6P3V0S7_BOMIM</name>
<dbReference type="GeneID" id="100749810"/>
<feature type="region of interest" description="Disordered" evidence="1">
    <location>
        <begin position="665"/>
        <end position="727"/>
    </location>
</feature>
<feature type="compositionally biased region" description="Low complexity" evidence="1">
    <location>
        <begin position="526"/>
        <end position="538"/>
    </location>
</feature>
<dbReference type="RefSeq" id="XP_012245429.1">
    <property type="nucleotide sequence ID" value="XM_012390006.3"/>
</dbReference>
<feature type="compositionally biased region" description="Basic and acidic residues" evidence="1">
    <location>
        <begin position="496"/>
        <end position="508"/>
    </location>
</feature>
<feature type="region of interest" description="Disordered" evidence="1">
    <location>
        <begin position="493"/>
        <end position="538"/>
    </location>
</feature>
<feature type="region of interest" description="Disordered" evidence="1">
    <location>
        <begin position="954"/>
        <end position="1016"/>
    </location>
</feature>
<evidence type="ECO:0000256" key="1">
    <source>
        <dbReference type="SAM" id="MobiDB-lite"/>
    </source>
</evidence>
<protein>
    <submittedName>
        <fullName evidence="3">Titin</fullName>
    </submittedName>
</protein>
<dbReference type="AlphaFoldDB" id="A0A6P3V0S7"/>
<organism evidence="2 3">
    <name type="scientific">Bombus impatiens</name>
    <name type="common">Bumblebee</name>
    <dbReference type="NCBI Taxonomy" id="132113"/>
    <lineage>
        <taxon>Eukaryota</taxon>
        <taxon>Metazoa</taxon>
        <taxon>Ecdysozoa</taxon>
        <taxon>Arthropoda</taxon>
        <taxon>Hexapoda</taxon>
        <taxon>Insecta</taxon>
        <taxon>Pterygota</taxon>
        <taxon>Neoptera</taxon>
        <taxon>Endopterygota</taxon>
        <taxon>Hymenoptera</taxon>
        <taxon>Apocrita</taxon>
        <taxon>Aculeata</taxon>
        <taxon>Apoidea</taxon>
        <taxon>Anthophila</taxon>
        <taxon>Apidae</taxon>
        <taxon>Bombus</taxon>
        <taxon>Pyrobombus</taxon>
    </lineage>
</organism>
<feature type="compositionally biased region" description="Basic and acidic residues" evidence="1">
    <location>
        <begin position="609"/>
        <end position="624"/>
    </location>
</feature>
<feature type="compositionally biased region" description="Basic and acidic residues" evidence="1">
    <location>
        <begin position="581"/>
        <end position="594"/>
    </location>
</feature>
<accession>A0A6P3V0S7</accession>
<dbReference type="OrthoDB" id="7615508at2759"/>
<feature type="compositionally biased region" description="Low complexity" evidence="1">
    <location>
        <begin position="556"/>
        <end position="571"/>
    </location>
</feature>
<reference evidence="3" key="1">
    <citation type="submission" date="2025-08" db="UniProtKB">
        <authorList>
            <consortium name="RefSeq"/>
        </authorList>
    </citation>
    <scope>IDENTIFICATION</scope>
</reference>
<proteinExistence type="predicted"/>
<feature type="region of interest" description="Disordered" evidence="1">
    <location>
        <begin position="746"/>
        <end position="787"/>
    </location>
</feature>
<dbReference type="SUPFAM" id="SSF58113">
    <property type="entry name" value="Apolipoprotein A-I"/>
    <property type="match status" value="1"/>
</dbReference>